<dbReference type="Proteomes" id="UP001589590">
    <property type="component" value="Unassembled WGS sequence"/>
</dbReference>
<organism evidence="2 3">
    <name type="scientific">Algibacter miyuki</name>
    <dbReference type="NCBI Taxonomy" id="1306933"/>
    <lineage>
        <taxon>Bacteria</taxon>
        <taxon>Pseudomonadati</taxon>
        <taxon>Bacteroidota</taxon>
        <taxon>Flavobacteriia</taxon>
        <taxon>Flavobacteriales</taxon>
        <taxon>Flavobacteriaceae</taxon>
        <taxon>Algibacter</taxon>
    </lineage>
</organism>
<feature type="transmembrane region" description="Helical" evidence="1">
    <location>
        <begin position="12"/>
        <end position="32"/>
    </location>
</feature>
<keyword evidence="3" id="KW-1185">Reference proteome</keyword>
<accession>A0ABV5GYB9</accession>
<dbReference type="RefSeq" id="WP_290268351.1">
    <property type="nucleotide sequence ID" value="NZ_JAUFQP010000004.1"/>
</dbReference>
<comment type="caution">
    <text evidence="2">The sequence shown here is derived from an EMBL/GenBank/DDBJ whole genome shotgun (WGS) entry which is preliminary data.</text>
</comment>
<protein>
    <recommendedName>
        <fullName evidence="4">SGNH hydrolase-type esterase domain-containing protein</fullName>
    </recommendedName>
</protein>
<keyword evidence="1" id="KW-1133">Transmembrane helix</keyword>
<evidence type="ECO:0008006" key="4">
    <source>
        <dbReference type="Google" id="ProtNLM"/>
    </source>
</evidence>
<dbReference type="EMBL" id="JBHMFA010000001">
    <property type="protein sequence ID" value="MFB9104045.1"/>
    <property type="molecule type" value="Genomic_DNA"/>
</dbReference>
<evidence type="ECO:0000313" key="2">
    <source>
        <dbReference type="EMBL" id="MFB9104045.1"/>
    </source>
</evidence>
<name>A0ABV5GYB9_9FLAO</name>
<proteinExistence type="predicted"/>
<gene>
    <name evidence="2" type="ORF">ACFFU1_03965</name>
</gene>
<keyword evidence="1" id="KW-0812">Transmembrane</keyword>
<evidence type="ECO:0000313" key="3">
    <source>
        <dbReference type="Proteomes" id="UP001589590"/>
    </source>
</evidence>
<evidence type="ECO:0000256" key="1">
    <source>
        <dbReference type="SAM" id="Phobius"/>
    </source>
</evidence>
<dbReference type="Gene3D" id="3.40.50.1110">
    <property type="entry name" value="SGNH hydrolase"/>
    <property type="match status" value="1"/>
</dbReference>
<sequence>MQKKNIISTIKNLILIFGITFVLLEIVLAIYIRATEIKIELPTYSFENTQGFWFDINPFYGTSHLPNHTYRQKKYCFDVLYQSNSHGFRDQERIINAENKRVVALGDSFTEGVGVAINDRLTNLLEEDTNIPHLNYGMAGNFGSTQLYMLYKNEASKYTHEAVLIGILPSNDFIDDDYEINLKVGGDRYQPFLNGTYPNYDVVYYADSLHKSKAVPRKQRWIAKILKNFTNTYNMLSYLKALRKIKVIPKDKLLDVSKVPSYFNYTDKQFNRMRYAIEQIKILAGNRPVMVYSIPIFKEIEAYREHGKNPLGKALKAICYNIGVEYLDLLPKTDKLSIEACESLFLTCDGHWSEKGNRFAKEEIQSKFEYYR</sequence>
<keyword evidence="1" id="KW-0472">Membrane</keyword>
<reference evidence="2 3" key="1">
    <citation type="submission" date="2024-09" db="EMBL/GenBank/DDBJ databases">
        <authorList>
            <person name="Sun Q."/>
            <person name="Mori K."/>
        </authorList>
    </citation>
    <scope>NUCLEOTIDE SEQUENCE [LARGE SCALE GENOMIC DNA]</scope>
    <source>
        <strain evidence="2 3">CECT 8300</strain>
    </source>
</reference>
<dbReference type="SUPFAM" id="SSF52266">
    <property type="entry name" value="SGNH hydrolase"/>
    <property type="match status" value="1"/>
</dbReference>
<dbReference type="InterPro" id="IPR036514">
    <property type="entry name" value="SGNH_hydro_sf"/>
</dbReference>